<dbReference type="EMBL" id="JAUSUV010000004">
    <property type="protein sequence ID" value="MDQ0416970.1"/>
    <property type="molecule type" value="Genomic_DNA"/>
</dbReference>
<evidence type="ECO:0000313" key="2">
    <source>
        <dbReference type="Proteomes" id="UP001238450"/>
    </source>
</evidence>
<dbReference type="InterPro" id="IPR013207">
    <property type="entry name" value="LGFP"/>
</dbReference>
<keyword evidence="2" id="KW-1185">Reference proteome</keyword>
<evidence type="ECO:0000313" key="1">
    <source>
        <dbReference type="EMBL" id="MDQ0416970.1"/>
    </source>
</evidence>
<dbReference type="AlphaFoldDB" id="A0AAJ1TLQ8"/>
<proteinExistence type="predicted"/>
<accession>A0AAJ1TLQ8</accession>
<reference evidence="1 2" key="1">
    <citation type="submission" date="2023-07" db="EMBL/GenBank/DDBJ databases">
        <title>Genomic Encyclopedia of Type Strains, Phase IV (KMG-IV): sequencing the most valuable type-strain genomes for metagenomic binning, comparative biology and taxonomic classification.</title>
        <authorList>
            <person name="Goeker M."/>
        </authorList>
    </citation>
    <scope>NUCLEOTIDE SEQUENCE [LARGE SCALE GENOMIC DNA]</scope>
    <source>
        <strain evidence="1 2">DSM 46876</strain>
    </source>
</reference>
<protein>
    <recommendedName>
        <fullName evidence="3">LGFP repeat-containing protein</fullName>
    </recommendedName>
</protein>
<sequence length="366" mass="40798">MFKIYFKRFRCHEETDEVGEDEPYLFAAAIDLASTVNIAGFPVPLPAYEVVRYGPYTGVDGAETHNAGNISQCFWGIDGRSTPLDNPDQVIFIFAFMENDNGDAEVLRNLVKGTISSALFGSLSLSRPDRVTKLVRDITGVLKTPTSVGLNLDDVISVQELRFTRDELNAANPAVFEKSVRVQGDGGDYTLTFEVVRTSHDIFGYIFGKWASLISFLGDTLDVELPTFDGTGRFQRFVWGNVAWHPEIGAFSVRGDISARWMQIGREQYGYPITDELGTPDGRGRYNHFRALHLPDKPESSIYWTPETGAQEIYGGIRVKWAELGWERSPLGYPISPEEDRPGGGRMQRFEHGTIHWTPEGGAVVG</sequence>
<evidence type="ECO:0008006" key="3">
    <source>
        <dbReference type="Google" id="ProtNLM"/>
    </source>
</evidence>
<dbReference type="Proteomes" id="UP001238450">
    <property type="component" value="Unassembled WGS sequence"/>
</dbReference>
<name>A0AAJ1TLQ8_9BACL</name>
<dbReference type="Pfam" id="PF08310">
    <property type="entry name" value="LGFP"/>
    <property type="match status" value="3"/>
</dbReference>
<dbReference type="RefSeq" id="WP_307251656.1">
    <property type="nucleotide sequence ID" value="NZ_JAUSUV010000004.1"/>
</dbReference>
<comment type="caution">
    <text evidence="1">The sequence shown here is derived from an EMBL/GenBank/DDBJ whole genome shotgun (WGS) entry which is preliminary data.</text>
</comment>
<gene>
    <name evidence="1" type="ORF">J2Z48_001142</name>
</gene>
<organism evidence="1 2">
    <name type="scientific">Croceifilum oryzae</name>
    <dbReference type="NCBI Taxonomy" id="1553429"/>
    <lineage>
        <taxon>Bacteria</taxon>
        <taxon>Bacillati</taxon>
        <taxon>Bacillota</taxon>
        <taxon>Bacilli</taxon>
        <taxon>Bacillales</taxon>
        <taxon>Thermoactinomycetaceae</taxon>
        <taxon>Croceifilum</taxon>
    </lineage>
</organism>